<evidence type="ECO:0000313" key="1">
    <source>
        <dbReference type="EMBL" id="MBA6412894.1"/>
    </source>
</evidence>
<sequence length="242" mass="27519">MEKIIYPMWLAEDSDKDQWRDRMLANTLPALLEHLDLRAARLTVADSAVDPAAKKRLARREPLPDAVLSLWLDNAGERQKYEALLTDLCERFEALLVTESEPLRNREQQPAADGRLPGFCQVVFLQTPPRLSRDEWLSIWQGSHTSIAIETQSTFAYRQNVVARVLETNDAEFAPDAMIEENFSDAAMTSDMVFYAAADEAELARHSKMMMDSCARFIDFDRIDVIPMSEYVFGELLQPSAS</sequence>
<proteinExistence type="predicted"/>
<reference evidence="1 2" key="1">
    <citation type="submission" date="2020-07" db="EMBL/GenBank/DDBJ databases">
        <title>Halieaceae bacterium, F7430, whole genome shotgun sequencing project.</title>
        <authorList>
            <person name="Jiang S."/>
            <person name="Liu Z.W."/>
            <person name="Du Z.J."/>
        </authorList>
    </citation>
    <scope>NUCLEOTIDE SEQUENCE [LARGE SCALE GENOMIC DNA]</scope>
    <source>
        <strain evidence="1 2">F7430</strain>
    </source>
</reference>
<organism evidence="1 2">
    <name type="scientific">Sediminihaliea albiluteola</name>
    <dbReference type="NCBI Taxonomy" id="2758564"/>
    <lineage>
        <taxon>Bacteria</taxon>
        <taxon>Pseudomonadati</taxon>
        <taxon>Pseudomonadota</taxon>
        <taxon>Gammaproteobacteria</taxon>
        <taxon>Cellvibrionales</taxon>
        <taxon>Halieaceae</taxon>
        <taxon>Sediminihaliea</taxon>
    </lineage>
</organism>
<evidence type="ECO:0000313" key="2">
    <source>
        <dbReference type="Proteomes" id="UP000539350"/>
    </source>
</evidence>
<gene>
    <name evidence="1" type="ORF">H2508_07200</name>
</gene>
<dbReference type="InterPro" id="IPR011008">
    <property type="entry name" value="Dimeric_a/b-barrel"/>
</dbReference>
<protein>
    <submittedName>
        <fullName evidence="1">EthD domain-containing protein</fullName>
    </submittedName>
</protein>
<dbReference type="EMBL" id="JACFXU010000014">
    <property type="protein sequence ID" value="MBA6412894.1"/>
    <property type="molecule type" value="Genomic_DNA"/>
</dbReference>
<dbReference type="RefSeq" id="WP_182171122.1">
    <property type="nucleotide sequence ID" value="NZ_JACFXU010000014.1"/>
</dbReference>
<dbReference type="SUPFAM" id="SSF54909">
    <property type="entry name" value="Dimeric alpha+beta barrel"/>
    <property type="match status" value="1"/>
</dbReference>
<keyword evidence="2" id="KW-1185">Reference proteome</keyword>
<dbReference type="AlphaFoldDB" id="A0A7W2YJR6"/>
<accession>A0A7W2YJR6</accession>
<comment type="caution">
    <text evidence="1">The sequence shown here is derived from an EMBL/GenBank/DDBJ whole genome shotgun (WGS) entry which is preliminary data.</text>
</comment>
<name>A0A7W2YJR6_9GAMM</name>
<dbReference type="Proteomes" id="UP000539350">
    <property type="component" value="Unassembled WGS sequence"/>
</dbReference>